<gene>
    <name evidence="1" type="ORF">RHMOL_Rhmol08G0153400</name>
</gene>
<reference evidence="1" key="1">
    <citation type="submission" date="2022-02" db="EMBL/GenBank/DDBJ databases">
        <title>Plant Genome Project.</title>
        <authorList>
            <person name="Zhang R.-G."/>
        </authorList>
    </citation>
    <scope>NUCLEOTIDE SEQUENCE</scope>
    <source>
        <strain evidence="1">AT1</strain>
    </source>
</reference>
<dbReference type="EMBL" id="CM046395">
    <property type="protein sequence ID" value="KAI8542639.1"/>
    <property type="molecule type" value="Genomic_DNA"/>
</dbReference>
<protein>
    <submittedName>
        <fullName evidence="1">Uncharacterized protein</fullName>
    </submittedName>
</protein>
<evidence type="ECO:0000313" key="1">
    <source>
        <dbReference type="EMBL" id="KAI8542639.1"/>
    </source>
</evidence>
<accession>A0ACC0MP20</accession>
<sequence>MTSLILPPTSKHTVVFTNKDLSVERVDHNCPVHITVKCRGLSVPTVLIDNGSAINVCPMRVAYRLGFTEKDFAPSNLTVKAYDGTRRMVEGTLVLKLDAEGFEMDVEFHVVDIPATFNLGRPWLHRSDIMAIPSTLHQKVMLGLPTGTLTICGDSRIRRLKEDRTPILGIMHGEEDVDLGGFSFDNSGSVLAINVDGDFLISSVAMDIMLRMSYFPGLGLGIRQQGVLEFPVFPSCQGRFGMGYTVSANNAKRRKHTEKPRTLYGDPDSYFVLKCYRFRKHTTIVGTVLSIPRPRDAPEDPTSLIVEAKGSLRNCIFKPRLTRIDDTSESESVSESESESSESSRSSFESEFVPLGPPRHSFYFEFDSLVLGNPKGSCEMNDSSSDYLHDLYINSVDPDNEGIDFDGDIPKEICALIEREDERHAQPLKEELKVIGDSNLVVSQANGDWKVREEKLKPYHQDLEDLIPHFNKVTFTHIPRLKNQFADALATLASMVELPFGVKLRPILIEQRDCPAYQYVSTIDDVDDGMP</sequence>
<keyword evidence="2" id="KW-1185">Reference proteome</keyword>
<comment type="caution">
    <text evidence="1">The sequence shown here is derived from an EMBL/GenBank/DDBJ whole genome shotgun (WGS) entry which is preliminary data.</text>
</comment>
<organism evidence="1 2">
    <name type="scientific">Rhododendron molle</name>
    <name type="common">Chinese azalea</name>
    <name type="synonym">Azalea mollis</name>
    <dbReference type="NCBI Taxonomy" id="49168"/>
    <lineage>
        <taxon>Eukaryota</taxon>
        <taxon>Viridiplantae</taxon>
        <taxon>Streptophyta</taxon>
        <taxon>Embryophyta</taxon>
        <taxon>Tracheophyta</taxon>
        <taxon>Spermatophyta</taxon>
        <taxon>Magnoliopsida</taxon>
        <taxon>eudicotyledons</taxon>
        <taxon>Gunneridae</taxon>
        <taxon>Pentapetalae</taxon>
        <taxon>asterids</taxon>
        <taxon>Ericales</taxon>
        <taxon>Ericaceae</taxon>
        <taxon>Ericoideae</taxon>
        <taxon>Rhodoreae</taxon>
        <taxon>Rhododendron</taxon>
    </lineage>
</organism>
<dbReference type="Proteomes" id="UP001062846">
    <property type="component" value="Chromosome 8"/>
</dbReference>
<name>A0ACC0MP20_RHOML</name>
<evidence type="ECO:0000313" key="2">
    <source>
        <dbReference type="Proteomes" id="UP001062846"/>
    </source>
</evidence>
<proteinExistence type="predicted"/>